<dbReference type="InterPro" id="IPR005202">
    <property type="entry name" value="TF_GRAS"/>
</dbReference>
<evidence type="ECO:0000313" key="4">
    <source>
        <dbReference type="Proteomes" id="UP000293162"/>
    </source>
</evidence>
<dbReference type="EMBL" id="SEWF01000010">
    <property type="protein sequence ID" value="RYU96088.1"/>
    <property type="molecule type" value="Genomic_DNA"/>
</dbReference>
<keyword evidence="2" id="KW-0804">Transcription</keyword>
<dbReference type="InterPro" id="IPR029063">
    <property type="entry name" value="SAM-dependent_MTases_sf"/>
</dbReference>
<evidence type="ECO:0000256" key="2">
    <source>
        <dbReference type="ARBA" id="ARBA00023163"/>
    </source>
</evidence>
<dbReference type="Gene3D" id="3.40.50.150">
    <property type="entry name" value="Vaccinia Virus protein VP39"/>
    <property type="match status" value="1"/>
</dbReference>
<evidence type="ECO:0000256" key="1">
    <source>
        <dbReference type="ARBA" id="ARBA00023015"/>
    </source>
</evidence>
<proteinExistence type="predicted"/>
<dbReference type="PANTHER" id="PTHR31636">
    <property type="entry name" value="OSJNBA0084A10.13 PROTEIN-RELATED"/>
    <property type="match status" value="1"/>
</dbReference>
<gene>
    <name evidence="3" type="ORF">EWM59_08780</name>
</gene>
<comment type="caution">
    <text evidence="3">The sequence shown here is derived from an EMBL/GenBank/DDBJ whole genome shotgun (WGS) entry which is preliminary data.</text>
</comment>
<dbReference type="SUPFAM" id="SSF53335">
    <property type="entry name" value="S-adenosyl-L-methionine-dependent methyltransferases"/>
    <property type="match status" value="1"/>
</dbReference>
<name>A0A4Q5M1J7_9BACT</name>
<keyword evidence="1" id="KW-0805">Transcription regulation</keyword>
<reference evidence="3 4" key="1">
    <citation type="submission" date="2019-02" db="EMBL/GenBank/DDBJ databases">
        <title>Bacterial novel species Emticicia sp. 17J42-9 isolated from soil.</title>
        <authorList>
            <person name="Jung H.-Y."/>
        </authorList>
    </citation>
    <scope>NUCLEOTIDE SEQUENCE [LARGE SCALE GENOMIC DNA]</scope>
    <source>
        <strain evidence="3 4">17J42-9</strain>
    </source>
</reference>
<sequence>MPHALTEVDKALLNDIYYESLEDLDDPEAMFTYTLAKAMRKHLMVGQSEEHIYLQRFEITQIRLFELLIQQFPLANLSQHCINTLLIDALVNHTNPVLMDIGIGTGFQVSNMIEGLKNKSANQIKCLTIIGIEPFADALRLTEENIRRASKNASFEVKLIIKEAFIEQMTQGELSQMLPAENDGIYVNASFALHHIQQMSQRKAVFEILKNLNVKAFVLSEPNSNHFEPSYPKRFQNCINHYGVLFQIIDTLPINTTEKAALKLFFSREIDDVLGNTEKVRVEKHFATEQWVQLFEETGFLLQKRVASFEYLELNGTNIKTDLPDRYATEFEGEEITSLFWAN</sequence>
<keyword evidence="4" id="KW-1185">Reference proteome</keyword>
<organism evidence="3 4">
    <name type="scientific">Emticicia agri</name>
    <dbReference type="NCBI Taxonomy" id="2492393"/>
    <lineage>
        <taxon>Bacteria</taxon>
        <taxon>Pseudomonadati</taxon>
        <taxon>Bacteroidota</taxon>
        <taxon>Cytophagia</taxon>
        <taxon>Cytophagales</taxon>
        <taxon>Leadbetterellaceae</taxon>
        <taxon>Emticicia</taxon>
    </lineage>
</organism>
<dbReference type="Pfam" id="PF03514">
    <property type="entry name" value="GRAS"/>
    <property type="match status" value="1"/>
</dbReference>
<dbReference type="Proteomes" id="UP000293162">
    <property type="component" value="Unassembled WGS sequence"/>
</dbReference>
<accession>A0A4Q5M1J7</accession>
<protein>
    <submittedName>
        <fullName evidence="3">Transcriptional regulator</fullName>
    </submittedName>
</protein>
<evidence type="ECO:0000313" key="3">
    <source>
        <dbReference type="EMBL" id="RYU96088.1"/>
    </source>
</evidence>
<dbReference type="OrthoDB" id="2591721at2"/>
<dbReference type="AlphaFoldDB" id="A0A4Q5M1J7"/>
<dbReference type="PROSITE" id="PS50985">
    <property type="entry name" value="GRAS"/>
    <property type="match status" value="1"/>
</dbReference>